<reference evidence="6" key="1">
    <citation type="journal article" date="2019" name="Int. J. Syst. Evol. Microbiol.">
        <title>The Global Catalogue of Microorganisms (GCM) 10K type strain sequencing project: providing services to taxonomists for standard genome sequencing and annotation.</title>
        <authorList>
            <consortium name="The Broad Institute Genomics Platform"/>
            <consortium name="The Broad Institute Genome Sequencing Center for Infectious Disease"/>
            <person name="Wu L."/>
            <person name="Ma J."/>
        </authorList>
    </citation>
    <scope>NUCLEOTIDE SEQUENCE [LARGE SCALE GENOMIC DNA]</scope>
    <source>
        <strain evidence="6">JCM 17979</strain>
    </source>
</reference>
<dbReference type="Gene3D" id="1.10.357.10">
    <property type="entry name" value="Tetracycline Repressor, domain 2"/>
    <property type="match status" value="1"/>
</dbReference>
<dbReference type="InterPro" id="IPR036271">
    <property type="entry name" value="Tet_transcr_reg_TetR-rel_C_sf"/>
</dbReference>
<protein>
    <submittedName>
        <fullName evidence="5">TetR/AcrR family transcriptional regulator</fullName>
    </submittedName>
</protein>
<keyword evidence="2" id="KW-0805">Transcription regulation</keyword>
<name>A0ABP9BN61_9PSEU</name>
<dbReference type="PRINTS" id="PR00400">
    <property type="entry name" value="TETREPRESSOR"/>
</dbReference>
<dbReference type="RefSeq" id="WP_345418607.1">
    <property type="nucleotide sequence ID" value="NZ_BAABHO010000032.1"/>
</dbReference>
<dbReference type="Gene3D" id="1.10.10.60">
    <property type="entry name" value="Homeodomain-like"/>
    <property type="match status" value="1"/>
</dbReference>
<gene>
    <name evidence="5" type="ORF">GCM10023200_38010</name>
</gene>
<sequence length="251" mass="26829">MTDDPARTLALLWRLERPTGTRGPRRGLDLDAVVATATALADGGGPDGLATLTVRRLAAELGVAPMTLYTYVPGREELADLVVDASYAAAPRADTTGRPWRERLTAVAEENRALHRRHPWTARVDPSRPVLGPGETAKYEHELAAFDDLADLAGLDDVDRDAALTFLLDVVRAAALVEQGSAGDDGPEWWAARAPVLARVLDPERYPRAVRVGTAAGAAQGSARDPDRAWRFGLARVLDGLAAMVSPGTTR</sequence>
<comment type="caution">
    <text evidence="5">The sequence shown here is derived from an EMBL/GenBank/DDBJ whole genome shotgun (WGS) entry which is preliminary data.</text>
</comment>
<evidence type="ECO:0000256" key="3">
    <source>
        <dbReference type="ARBA" id="ARBA00023163"/>
    </source>
</evidence>
<dbReference type="SUPFAM" id="SSF48498">
    <property type="entry name" value="Tetracyclin repressor-like, C-terminal domain"/>
    <property type="match status" value="1"/>
</dbReference>
<dbReference type="Proteomes" id="UP001500928">
    <property type="component" value="Unassembled WGS sequence"/>
</dbReference>
<keyword evidence="6" id="KW-1185">Reference proteome</keyword>
<organism evidence="5 6">
    <name type="scientific">Actinomycetospora chlora</name>
    <dbReference type="NCBI Taxonomy" id="663608"/>
    <lineage>
        <taxon>Bacteria</taxon>
        <taxon>Bacillati</taxon>
        <taxon>Actinomycetota</taxon>
        <taxon>Actinomycetes</taxon>
        <taxon>Pseudonocardiales</taxon>
        <taxon>Pseudonocardiaceae</taxon>
        <taxon>Actinomycetospora</taxon>
    </lineage>
</organism>
<proteinExistence type="predicted"/>
<evidence type="ECO:0000256" key="1">
    <source>
        <dbReference type="ARBA" id="ARBA00022491"/>
    </source>
</evidence>
<dbReference type="SUPFAM" id="SSF46689">
    <property type="entry name" value="Homeodomain-like"/>
    <property type="match status" value="1"/>
</dbReference>
<evidence type="ECO:0000313" key="5">
    <source>
        <dbReference type="EMBL" id="GAA4798052.1"/>
    </source>
</evidence>
<evidence type="ECO:0000256" key="2">
    <source>
        <dbReference type="ARBA" id="ARBA00023015"/>
    </source>
</evidence>
<dbReference type="EMBL" id="BAABHO010000032">
    <property type="protein sequence ID" value="GAA4798052.1"/>
    <property type="molecule type" value="Genomic_DNA"/>
</dbReference>
<feature type="domain" description="Tetracycline repressor TetR C-terminal" evidence="4">
    <location>
        <begin position="97"/>
        <end position="244"/>
    </location>
</feature>
<dbReference type="InterPro" id="IPR004111">
    <property type="entry name" value="Repressor_TetR_C"/>
</dbReference>
<dbReference type="InterPro" id="IPR009057">
    <property type="entry name" value="Homeodomain-like_sf"/>
</dbReference>
<dbReference type="Pfam" id="PF02909">
    <property type="entry name" value="TetR_C_1"/>
    <property type="match status" value="1"/>
</dbReference>
<keyword evidence="3" id="KW-0804">Transcription</keyword>
<keyword evidence="1" id="KW-0678">Repressor</keyword>
<dbReference type="InterPro" id="IPR003012">
    <property type="entry name" value="Tet_transcr_reg_TetR"/>
</dbReference>
<accession>A0ABP9BN61</accession>
<evidence type="ECO:0000313" key="6">
    <source>
        <dbReference type="Proteomes" id="UP001500928"/>
    </source>
</evidence>
<evidence type="ECO:0000259" key="4">
    <source>
        <dbReference type="Pfam" id="PF02909"/>
    </source>
</evidence>